<feature type="region of interest" description="Disordered" evidence="1">
    <location>
        <begin position="182"/>
        <end position="204"/>
    </location>
</feature>
<evidence type="ECO:0000313" key="2">
    <source>
        <dbReference type="EMBL" id="KZO96135.1"/>
    </source>
</evidence>
<keyword evidence="3" id="KW-1185">Reference proteome</keyword>
<sequence length="204" mass="21061">MDGAATSALFAGKWDYLWTGVSNTYLQQGSTNRWFKPQSRPPVEQVGTLAQRLRLQVPVNRVLDTSMSEADGAELPSYAEAAICPVQTIINMEARTPSIESATTSSVPPPYDPSATSSNPKPASAGQPTPAGSGSASRISSNLQISTLSQGKSLVATTVQPPAEQGLSSGLKSRLASSIRLSSLAQGQDSATPTAATAANTPAS</sequence>
<dbReference type="EMBL" id="KV417285">
    <property type="protein sequence ID" value="KZO96135.1"/>
    <property type="molecule type" value="Genomic_DNA"/>
</dbReference>
<protein>
    <submittedName>
        <fullName evidence="2">Uncharacterized protein</fullName>
    </submittedName>
</protein>
<feature type="compositionally biased region" description="Polar residues" evidence="1">
    <location>
        <begin position="114"/>
        <end position="140"/>
    </location>
</feature>
<name>A0A167LXM5_CALVF</name>
<evidence type="ECO:0000313" key="3">
    <source>
        <dbReference type="Proteomes" id="UP000076738"/>
    </source>
</evidence>
<feature type="region of interest" description="Disordered" evidence="1">
    <location>
        <begin position="99"/>
        <end position="140"/>
    </location>
</feature>
<dbReference type="OrthoDB" id="3419773at2759"/>
<dbReference type="AlphaFoldDB" id="A0A167LXM5"/>
<reference evidence="2 3" key="1">
    <citation type="journal article" date="2016" name="Mol. Biol. Evol.">
        <title>Comparative Genomics of Early-Diverging Mushroom-Forming Fungi Provides Insights into the Origins of Lignocellulose Decay Capabilities.</title>
        <authorList>
            <person name="Nagy L.G."/>
            <person name="Riley R."/>
            <person name="Tritt A."/>
            <person name="Adam C."/>
            <person name="Daum C."/>
            <person name="Floudas D."/>
            <person name="Sun H."/>
            <person name="Yadav J.S."/>
            <person name="Pangilinan J."/>
            <person name="Larsson K.H."/>
            <person name="Matsuura K."/>
            <person name="Barry K."/>
            <person name="Labutti K."/>
            <person name="Kuo R."/>
            <person name="Ohm R.A."/>
            <person name="Bhattacharya S.S."/>
            <person name="Shirouzu T."/>
            <person name="Yoshinaga Y."/>
            <person name="Martin F.M."/>
            <person name="Grigoriev I.V."/>
            <person name="Hibbett D.S."/>
        </authorList>
    </citation>
    <scope>NUCLEOTIDE SEQUENCE [LARGE SCALE GENOMIC DNA]</scope>
    <source>
        <strain evidence="2 3">TUFC12733</strain>
    </source>
</reference>
<organism evidence="2 3">
    <name type="scientific">Calocera viscosa (strain TUFC12733)</name>
    <dbReference type="NCBI Taxonomy" id="1330018"/>
    <lineage>
        <taxon>Eukaryota</taxon>
        <taxon>Fungi</taxon>
        <taxon>Dikarya</taxon>
        <taxon>Basidiomycota</taxon>
        <taxon>Agaricomycotina</taxon>
        <taxon>Dacrymycetes</taxon>
        <taxon>Dacrymycetales</taxon>
        <taxon>Dacrymycetaceae</taxon>
        <taxon>Calocera</taxon>
    </lineage>
</organism>
<accession>A0A167LXM5</accession>
<gene>
    <name evidence="2" type="ORF">CALVIDRAFT_555248</name>
</gene>
<dbReference type="Proteomes" id="UP000076738">
    <property type="component" value="Unassembled WGS sequence"/>
</dbReference>
<proteinExistence type="predicted"/>
<evidence type="ECO:0000256" key="1">
    <source>
        <dbReference type="SAM" id="MobiDB-lite"/>
    </source>
</evidence>